<dbReference type="KEGG" id="nml:Namu_1256"/>
<reference evidence="4" key="1">
    <citation type="submission" date="2009-09" db="EMBL/GenBank/DDBJ databases">
        <title>The complete genome of Nakamurella multipartita DSM 44233.</title>
        <authorList>
            <consortium name="US DOE Joint Genome Institute (JGI-PGF)"/>
            <person name="Lucas S."/>
            <person name="Copeland A."/>
            <person name="Lapidus A."/>
            <person name="Glavina del Rio T."/>
            <person name="Dalin E."/>
            <person name="Tice H."/>
            <person name="Bruce D."/>
            <person name="Goodwin L."/>
            <person name="Pitluck S."/>
            <person name="Kyrpides N."/>
            <person name="Mavromatis K."/>
            <person name="Ivanova N."/>
            <person name="Ovchinnikova G."/>
            <person name="Sims D."/>
            <person name="Meincke L."/>
            <person name="Brettin T."/>
            <person name="Detter J.C."/>
            <person name="Han C."/>
            <person name="Larimer F."/>
            <person name="Land M."/>
            <person name="Hauser L."/>
            <person name="Markowitz V."/>
            <person name="Cheng J.-F."/>
            <person name="Hugenholtz P."/>
            <person name="Woyke T."/>
            <person name="Wu D."/>
            <person name="Klenk H.-P."/>
            <person name="Eisen J.A."/>
        </authorList>
    </citation>
    <scope>NUCLEOTIDE SEQUENCE [LARGE SCALE GENOMIC DNA]</scope>
    <source>
        <strain evidence="4">ATCC 700099 / DSM 44233 / CIP 104796 / JCM 9543 / NBRC 105858 / Y-104</strain>
    </source>
</reference>
<evidence type="ECO:0000256" key="1">
    <source>
        <dbReference type="SAM" id="MobiDB-lite"/>
    </source>
</evidence>
<dbReference type="STRING" id="479431.Namu_1256"/>
<evidence type="ECO:0000313" key="3">
    <source>
        <dbReference type="EMBL" id="ACV77660.1"/>
    </source>
</evidence>
<dbReference type="FunCoup" id="C8XDJ6">
    <property type="interactions" value="99"/>
</dbReference>
<dbReference type="InterPro" id="IPR010958">
    <property type="entry name" value="Chorismate_mutase_highGC-bac"/>
</dbReference>
<proteinExistence type="predicted"/>
<dbReference type="RefSeq" id="WP_015746570.1">
    <property type="nucleotide sequence ID" value="NC_013235.1"/>
</dbReference>
<dbReference type="InterPro" id="IPR036263">
    <property type="entry name" value="Chorismate_II_sf"/>
</dbReference>
<reference evidence="3 4" key="2">
    <citation type="journal article" date="2010" name="Stand. Genomic Sci.">
        <title>Complete genome sequence of Nakamurella multipartita type strain (Y-104).</title>
        <authorList>
            <person name="Tice H."/>
            <person name="Mayilraj S."/>
            <person name="Sims D."/>
            <person name="Lapidus A."/>
            <person name="Nolan M."/>
            <person name="Lucas S."/>
            <person name="Glavina Del Rio T."/>
            <person name="Copeland A."/>
            <person name="Cheng J.F."/>
            <person name="Meincke L."/>
            <person name="Bruce D."/>
            <person name="Goodwin L."/>
            <person name="Pitluck S."/>
            <person name="Ivanova N."/>
            <person name="Mavromatis K."/>
            <person name="Ovchinnikova G."/>
            <person name="Pati A."/>
            <person name="Chen A."/>
            <person name="Palaniappan K."/>
            <person name="Land M."/>
            <person name="Hauser L."/>
            <person name="Chang Y.J."/>
            <person name="Jeffries C.D."/>
            <person name="Detter J.C."/>
            <person name="Brettin T."/>
            <person name="Rohde M."/>
            <person name="Goker M."/>
            <person name="Bristow J."/>
            <person name="Eisen J.A."/>
            <person name="Markowitz V."/>
            <person name="Hugenholtz P."/>
            <person name="Kyrpides N.C."/>
            <person name="Klenk H.P."/>
            <person name="Chen F."/>
        </authorList>
    </citation>
    <scope>NUCLEOTIDE SEQUENCE [LARGE SCALE GENOMIC DNA]</scope>
    <source>
        <strain evidence="4">ATCC 700099 / DSM 44233 / CIP 104796 / JCM 9543 / NBRC 105858 / Y-104</strain>
    </source>
</reference>
<feature type="region of interest" description="Disordered" evidence="1">
    <location>
        <begin position="1"/>
        <end position="20"/>
    </location>
</feature>
<organism evidence="3 4">
    <name type="scientific">Nakamurella multipartita (strain ATCC 700099 / DSM 44233 / CIP 104796 / JCM 9543 / NBRC 105858 / Y-104)</name>
    <name type="common">Microsphaera multipartita</name>
    <dbReference type="NCBI Taxonomy" id="479431"/>
    <lineage>
        <taxon>Bacteria</taxon>
        <taxon>Bacillati</taxon>
        <taxon>Actinomycetota</taxon>
        <taxon>Actinomycetes</taxon>
        <taxon>Nakamurellales</taxon>
        <taxon>Nakamurellaceae</taxon>
        <taxon>Nakamurella</taxon>
    </lineage>
</organism>
<protein>
    <submittedName>
        <fullName evidence="3">Chorismate mutase</fullName>
    </submittedName>
</protein>
<keyword evidence="4" id="KW-1185">Reference proteome</keyword>
<dbReference type="PROSITE" id="PS51168">
    <property type="entry name" value="CHORISMATE_MUT_2"/>
    <property type="match status" value="1"/>
</dbReference>
<dbReference type="GO" id="GO:0046417">
    <property type="term" value="P:chorismate metabolic process"/>
    <property type="evidence" value="ECO:0007669"/>
    <property type="project" value="InterPro"/>
</dbReference>
<dbReference type="InParanoid" id="C8XDJ6"/>
<dbReference type="InterPro" id="IPR002701">
    <property type="entry name" value="CM_II_prokaryot"/>
</dbReference>
<dbReference type="OrthoDB" id="4424544at2"/>
<feature type="domain" description="Chorismate mutase" evidence="2">
    <location>
        <begin position="42"/>
        <end position="125"/>
    </location>
</feature>
<dbReference type="HOGENOM" id="CLU_139648_2_0_11"/>
<dbReference type="SMART" id="SM00830">
    <property type="entry name" value="CM_2"/>
    <property type="match status" value="1"/>
</dbReference>
<feature type="compositionally biased region" description="Polar residues" evidence="1">
    <location>
        <begin position="1"/>
        <end position="13"/>
    </location>
</feature>
<dbReference type="Gene3D" id="1.20.59.10">
    <property type="entry name" value="Chorismate mutase"/>
    <property type="match status" value="1"/>
</dbReference>
<dbReference type="GO" id="GO:0004106">
    <property type="term" value="F:chorismate mutase activity"/>
    <property type="evidence" value="ECO:0007669"/>
    <property type="project" value="InterPro"/>
</dbReference>
<evidence type="ECO:0000259" key="2">
    <source>
        <dbReference type="PROSITE" id="PS51168"/>
    </source>
</evidence>
<evidence type="ECO:0000313" key="4">
    <source>
        <dbReference type="Proteomes" id="UP000002218"/>
    </source>
</evidence>
<dbReference type="AlphaFoldDB" id="C8XDJ6"/>
<dbReference type="NCBIfam" id="TIGR01808">
    <property type="entry name" value="CM_M_hiGC-arch"/>
    <property type="match status" value="1"/>
</dbReference>
<dbReference type="eggNOG" id="COG1605">
    <property type="taxonomic scope" value="Bacteria"/>
</dbReference>
<accession>C8XDJ6</accession>
<dbReference type="SUPFAM" id="SSF48600">
    <property type="entry name" value="Chorismate mutase II"/>
    <property type="match status" value="1"/>
</dbReference>
<dbReference type="InterPro" id="IPR036979">
    <property type="entry name" value="CM_dom_sf"/>
</dbReference>
<name>C8XDJ6_NAKMY</name>
<sequence>MTSALTAPQSTESKLPVHLRTRSTITEPDIVASETPEEVPVPDSQEGIDELRVEIDEIDAKLVELILRRTAISHAIGRARKSLGGPKIVYSREMAVLERFRALGPAGTDLGMMLLAMGRGKLGRK</sequence>
<gene>
    <name evidence="3" type="ordered locus">Namu_1256</name>
</gene>
<dbReference type="Pfam" id="PF01817">
    <property type="entry name" value="CM_2"/>
    <property type="match status" value="1"/>
</dbReference>
<dbReference type="NCBIfam" id="NF005894">
    <property type="entry name" value="PRK07857.1"/>
    <property type="match status" value="1"/>
</dbReference>
<dbReference type="EMBL" id="CP001737">
    <property type="protein sequence ID" value="ACV77660.1"/>
    <property type="molecule type" value="Genomic_DNA"/>
</dbReference>
<dbReference type="Proteomes" id="UP000002218">
    <property type="component" value="Chromosome"/>
</dbReference>